<sequence>MEYFVPSSQTEFNHIIEGFRQKTLPSNEWTHEAHLVAGLWHVANFDFDEALTKMRENIKTYNEATGGQNTDSSGYHETITVFWIWLSKEFWKSQSVDNQDFERICNAFLKSKYCDRNAASLFYAREKLFSREARLTFVEPDIQPFVFENI</sequence>
<keyword evidence="2" id="KW-1185">Reference proteome</keyword>
<evidence type="ECO:0000313" key="1">
    <source>
        <dbReference type="EMBL" id="CAH0997280.1"/>
    </source>
</evidence>
<proteinExistence type="predicted"/>
<dbReference type="Proteomes" id="UP000837932">
    <property type="component" value="Unassembled WGS sequence"/>
</dbReference>
<protein>
    <submittedName>
        <fullName evidence="1">Uncharacterized protein</fullName>
    </submittedName>
</protein>
<accession>A0ABM9AUC5</accession>
<organism evidence="1 2">
    <name type="scientific">Emticicia aquatica</name>
    <dbReference type="NCBI Taxonomy" id="1681835"/>
    <lineage>
        <taxon>Bacteria</taxon>
        <taxon>Pseudomonadati</taxon>
        <taxon>Bacteroidota</taxon>
        <taxon>Cytophagia</taxon>
        <taxon>Cytophagales</taxon>
        <taxon>Leadbetterellaceae</taxon>
        <taxon>Emticicia</taxon>
    </lineage>
</organism>
<reference evidence="1" key="1">
    <citation type="submission" date="2021-12" db="EMBL/GenBank/DDBJ databases">
        <authorList>
            <person name="Rodrigo-Torres L."/>
            <person name="Arahal R. D."/>
            <person name="Lucena T."/>
        </authorList>
    </citation>
    <scope>NUCLEOTIDE SEQUENCE</scope>
    <source>
        <strain evidence="1">CECT 8858</strain>
    </source>
</reference>
<gene>
    <name evidence="1" type="ORF">EMA8858_03411</name>
</gene>
<dbReference type="EMBL" id="CAKLPY010000003">
    <property type="protein sequence ID" value="CAH0997280.1"/>
    <property type="molecule type" value="Genomic_DNA"/>
</dbReference>
<dbReference type="RefSeq" id="WP_238807929.1">
    <property type="nucleotide sequence ID" value="NZ_CAKLPY010000003.1"/>
</dbReference>
<name>A0ABM9AUC5_9BACT</name>
<evidence type="ECO:0000313" key="2">
    <source>
        <dbReference type="Proteomes" id="UP000837932"/>
    </source>
</evidence>
<comment type="caution">
    <text evidence="1">The sequence shown here is derived from an EMBL/GenBank/DDBJ whole genome shotgun (WGS) entry which is preliminary data.</text>
</comment>